<name>A0AAU7Q6W2_9GAMM</name>
<dbReference type="AlphaFoldDB" id="A0AAU7Q6W2"/>
<comment type="similarity">
    <text evidence="8">Belongs to the OspC family.</text>
</comment>
<comment type="catalytic activity">
    <reaction evidence="9">
        <text>L-arginyl-[protein] + NAD(+) = ADP-riboxanated L-argininyl-[protein] + nicotinamide + NH4(+) + H(+)</text>
        <dbReference type="Rhea" id="RHEA:69500"/>
        <dbReference type="Rhea" id="RHEA-COMP:10532"/>
        <dbReference type="Rhea" id="RHEA-COMP:17719"/>
        <dbReference type="ChEBI" id="CHEBI:15378"/>
        <dbReference type="ChEBI" id="CHEBI:17154"/>
        <dbReference type="ChEBI" id="CHEBI:28938"/>
        <dbReference type="ChEBI" id="CHEBI:29965"/>
        <dbReference type="ChEBI" id="CHEBI:57540"/>
        <dbReference type="ChEBI" id="CHEBI:184300"/>
    </reaction>
    <physiologicalReaction direction="left-to-right" evidence="9">
        <dbReference type="Rhea" id="RHEA:69501"/>
    </physiologicalReaction>
</comment>
<evidence type="ECO:0000256" key="8">
    <source>
        <dbReference type="ARBA" id="ARBA00029451"/>
    </source>
</evidence>
<dbReference type="InterPro" id="IPR010366">
    <property type="entry name" value="OspC1-4"/>
</dbReference>
<keyword evidence="5" id="KW-0843">Virulence</keyword>
<evidence type="ECO:0000256" key="6">
    <source>
        <dbReference type="ARBA" id="ARBA00023043"/>
    </source>
</evidence>
<comment type="subcellular location">
    <subcellularLocation>
        <location evidence="1">Secreted</location>
    </subcellularLocation>
</comment>
<keyword evidence="7" id="KW-0456">Lyase</keyword>
<reference evidence="10" key="1">
    <citation type="submission" date="2024-06" db="EMBL/GenBank/DDBJ databases">
        <authorList>
            <person name="Coelho C."/>
            <person name="Bento M."/>
            <person name="Garcia E."/>
            <person name="Camelo A."/>
            <person name="Brandao I."/>
            <person name="Espirito Santo C."/>
            <person name="Trovao J."/>
            <person name="Verissimo A."/>
            <person name="Costa J."/>
            <person name="Tiago I."/>
        </authorList>
    </citation>
    <scope>NUCLEOTIDE SEQUENCE</scope>
    <source>
        <strain evidence="10">KWT182</strain>
    </source>
</reference>
<dbReference type="Pfam" id="PF06128">
    <property type="entry name" value="Shigella_OspC"/>
    <property type="match status" value="1"/>
</dbReference>
<dbReference type="SUPFAM" id="SSF48403">
    <property type="entry name" value="Ankyrin repeat"/>
    <property type="match status" value="1"/>
</dbReference>
<keyword evidence="4" id="KW-0677">Repeat</keyword>
<evidence type="ECO:0000256" key="7">
    <source>
        <dbReference type="ARBA" id="ARBA00023239"/>
    </source>
</evidence>
<sequence>MPTNLLIDSPIAQPHPFVYHSAEENGDSIAGIKTAANVTICRNSTKSPDDSARIIQRFFQKVIAARAYYNMFSNGSYFKELGHELPKVSGPPSFAALTHLDKISAEYLENIRAKTSDLNRQELALLERVIDANILLRHQSNSNLAENKLLKIFSNDYLSRQGINSGKNTFAGDKTCLSNHGFVFTAVEFAADLSQAPLNTKHSTVDFGANAYLIDEQSLRNKIIYYTLCDHFDNQQFPFFTHEHQEFIKQFPQAKIEAYRHIHGDKGVHDVPIFNQKDMKLALGLHLIHFIRSSKDPIFKEFALKKDMTEKELDRLINFVFQPECHIPQMVNTSRYSEKKLGDIPLKAAVMASNLKRLNQLVTSKNDACKAMVIAIEKAKEDIVDILLQQWEFTSLDIPIMRAINFGDIEYELSKNSASTKILRVFLERGLVEVNKIFKNTNGGDTMLDNAIKYDDNEMVCLLKKFGAVRGKELSGNNAQIHIR</sequence>
<gene>
    <name evidence="10" type="ORF">ABK905_19400</name>
</gene>
<evidence type="ECO:0000256" key="1">
    <source>
        <dbReference type="ARBA" id="ARBA00004613"/>
    </source>
</evidence>
<evidence type="ECO:0000256" key="4">
    <source>
        <dbReference type="ARBA" id="ARBA00022737"/>
    </source>
</evidence>
<dbReference type="InterPro" id="IPR036770">
    <property type="entry name" value="Ankyrin_rpt-contain_sf"/>
</dbReference>
<evidence type="ECO:0000256" key="2">
    <source>
        <dbReference type="ARBA" id="ARBA00022525"/>
    </source>
</evidence>
<keyword evidence="2" id="KW-0964">Secreted</keyword>
<evidence type="ECO:0000313" key="10">
    <source>
        <dbReference type="EMBL" id="XBS68744.1"/>
    </source>
</evidence>
<keyword evidence="6" id="KW-0040">ANK repeat</keyword>
<accession>A0AAU7Q6W2</accession>
<dbReference type="Gene3D" id="1.25.40.20">
    <property type="entry name" value="Ankyrin repeat-containing domain"/>
    <property type="match status" value="1"/>
</dbReference>
<evidence type="ECO:0000256" key="5">
    <source>
        <dbReference type="ARBA" id="ARBA00023026"/>
    </source>
</evidence>
<evidence type="ECO:0000256" key="9">
    <source>
        <dbReference type="ARBA" id="ARBA00047641"/>
    </source>
</evidence>
<proteinExistence type="inferred from homology"/>
<dbReference type="GO" id="GO:0090729">
    <property type="term" value="F:toxin activity"/>
    <property type="evidence" value="ECO:0007669"/>
    <property type="project" value="UniProtKB-KW"/>
</dbReference>
<protein>
    <submittedName>
        <fullName evidence="10">T3SS effector OspC family protein</fullName>
    </submittedName>
</protein>
<dbReference type="EMBL" id="CP157947">
    <property type="protein sequence ID" value="XBS68744.1"/>
    <property type="molecule type" value="Genomic_DNA"/>
</dbReference>
<keyword evidence="3" id="KW-0800">Toxin</keyword>
<organism evidence="10">
    <name type="scientific">Acerihabitans sp. KWT182</name>
    <dbReference type="NCBI Taxonomy" id="3157919"/>
    <lineage>
        <taxon>Bacteria</taxon>
        <taxon>Pseudomonadati</taxon>
        <taxon>Pseudomonadota</taxon>
        <taxon>Gammaproteobacteria</taxon>
        <taxon>Enterobacterales</taxon>
        <taxon>Pectobacteriaceae</taxon>
        <taxon>Acerihabitans</taxon>
    </lineage>
</organism>
<dbReference type="GO" id="GO:0005576">
    <property type="term" value="C:extracellular region"/>
    <property type="evidence" value="ECO:0007669"/>
    <property type="project" value="UniProtKB-SubCell"/>
</dbReference>
<dbReference type="GO" id="GO:0140740">
    <property type="term" value="F:ADP-riboxanase activity"/>
    <property type="evidence" value="ECO:0007669"/>
    <property type="project" value="UniProtKB-ARBA"/>
</dbReference>
<evidence type="ECO:0000256" key="3">
    <source>
        <dbReference type="ARBA" id="ARBA00022656"/>
    </source>
</evidence>